<name>A0A2M7FCH5_9BACT</name>
<protein>
    <submittedName>
        <fullName evidence="1">Hydrolase TatD</fullName>
    </submittedName>
</protein>
<proteinExistence type="predicted"/>
<reference evidence="2" key="1">
    <citation type="submission" date="2017-09" db="EMBL/GenBank/DDBJ databases">
        <title>Depth-based differentiation of microbial function through sediment-hosted aquifers and enrichment of novel symbionts in the deep terrestrial subsurface.</title>
        <authorList>
            <person name="Probst A.J."/>
            <person name="Ladd B."/>
            <person name="Jarett J.K."/>
            <person name="Geller-Mcgrath D.E."/>
            <person name="Sieber C.M.K."/>
            <person name="Emerson J.B."/>
            <person name="Anantharaman K."/>
            <person name="Thomas B.C."/>
            <person name="Malmstrom R."/>
            <person name="Stieglmeier M."/>
            <person name="Klingl A."/>
            <person name="Woyke T."/>
            <person name="Ryan C.M."/>
            <person name="Banfield J.F."/>
        </authorList>
    </citation>
    <scope>NUCLEOTIDE SEQUENCE [LARGE SCALE GENOMIC DNA]</scope>
</reference>
<evidence type="ECO:0000313" key="2">
    <source>
        <dbReference type="Proteomes" id="UP000228497"/>
    </source>
</evidence>
<organism evidence="1 2">
    <name type="scientific">Candidatus Kaiserbacteria bacterium CG17_big_fil_post_rev_8_21_14_2_50_51_7</name>
    <dbReference type="NCBI Taxonomy" id="1974613"/>
    <lineage>
        <taxon>Bacteria</taxon>
        <taxon>Candidatus Kaiseribacteriota</taxon>
    </lineage>
</organism>
<accession>A0A2M7FCH5</accession>
<dbReference type="Gene3D" id="3.20.20.140">
    <property type="entry name" value="Metal-dependent hydrolases"/>
    <property type="match status" value="1"/>
</dbReference>
<evidence type="ECO:0000313" key="1">
    <source>
        <dbReference type="EMBL" id="PIV87192.1"/>
    </source>
</evidence>
<dbReference type="SUPFAM" id="SSF51556">
    <property type="entry name" value="Metallo-dependent hydrolases"/>
    <property type="match status" value="1"/>
</dbReference>
<dbReference type="PANTHER" id="PTHR46124">
    <property type="entry name" value="D-AMINOACYL-TRNA DEACYLASE"/>
    <property type="match status" value="1"/>
</dbReference>
<dbReference type="PANTHER" id="PTHR46124:SF2">
    <property type="entry name" value="D-AMINOACYL-TRNA DEACYLASE"/>
    <property type="match status" value="1"/>
</dbReference>
<dbReference type="AlphaFoldDB" id="A0A2M7FCH5"/>
<dbReference type="InterPro" id="IPR032466">
    <property type="entry name" value="Metal_Hydrolase"/>
</dbReference>
<dbReference type="EMBL" id="PFFD01000040">
    <property type="protein sequence ID" value="PIV87192.1"/>
    <property type="molecule type" value="Genomic_DNA"/>
</dbReference>
<dbReference type="Proteomes" id="UP000228497">
    <property type="component" value="Unassembled WGS sequence"/>
</dbReference>
<feature type="non-terminal residue" evidence="1">
    <location>
        <position position="70"/>
    </location>
</feature>
<dbReference type="GO" id="GO:0016788">
    <property type="term" value="F:hydrolase activity, acting on ester bonds"/>
    <property type="evidence" value="ECO:0007669"/>
    <property type="project" value="InterPro"/>
</dbReference>
<dbReference type="Pfam" id="PF01026">
    <property type="entry name" value="TatD_DNase"/>
    <property type="match status" value="1"/>
</dbReference>
<dbReference type="InterPro" id="IPR001130">
    <property type="entry name" value="TatD-like"/>
</dbReference>
<gene>
    <name evidence="1" type="ORF">COW49_00960</name>
</gene>
<keyword evidence="1" id="KW-0378">Hydrolase</keyword>
<comment type="caution">
    <text evidence="1">The sequence shown here is derived from an EMBL/GenBank/DDBJ whole genome shotgun (WGS) entry which is preliminary data.</text>
</comment>
<sequence>MNTRYIDTHCHLQFEQYAHDREDIIEQMREQGIAGIVVGTDLESSKTAVVLAESHEHLFASIGLHPNREN</sequence>